<feature type="domain" description="Actin homologue MreB-like C-terminal" evidence="2">
    <location>
        <begin position="181"/>
        <end position="298"/>
    </location>
</feature>
<dbReference type="InterPro" id="IPR040607">
    <property type="entry name" value="ALP_N"/>
</dbReference>
<dbReference type="EMBL" id="FXUL01000034">
    <property type="protein sequence ID" value="SMP80162.1"/>
    <property type="molecule type" value="Genomic_DNA"/>
</dbReference>
<dbReference type="RefSeq" id="WP_283445419.1">
    <property type="nucleotide sequence ID" value="NZ_FXUL01000034.1"/>
</dbReference>
<dbReference type="Pfam" id="PF17989">
    <property type="entry name" value="ALP_N"/>
    <property type="match status" value="1"/>
</dbReference>
<dbReference type="Pfam" id="PF21522">
    <property type="entry name" value="MreB-like_C"/>
    <property type="match status" value="1"/>
</dbReference>
<comment type="caution">
    <text evidence="3">The sequence shown here is derived from an EMBL/GenBank/DDBJ whole genome shotgun (WGS) entry which is preliminary data.</text>
</comment>
<name>A0ABY1QT63_9BURK</name>
<dbReference type="Gene3D" id="3.30.420.40">
    <property type="match status" value="2"/>
</dbReference>
<evidence type="ECO:0000313" key="4">
    <source>
        <dbReference type="Proteomes" id="UP001158049"/>
    </source>
</evidence>
<organism evidence="3 4">
    <name type="scientific">Noviherbaspirillum suwonense</name>
    <dbReference type="NCBI Taxonomy" id="1224511"/>
    <lineage>
        <taxon>Bacteria</taxon>
        <taxon>Pseudomonadati</taxon>
        <taxon>Pseudomonadota</taxon>
        <taxon>Betaproteobacteria</taxon>
        <taxon>Burkholderiales</taxon>
        <taxon>Oxalobacteraceae</taxon>
        <taxon>Noviherbaspirillum</taxon>
    </lineage>
</organism>
<gene>
    <name evidence="3" type="ORF">SAMN06295970_13429</name>
</gene>
<feature type="domain" description="Actin-like protein N-terminal" evidence="1">
    <location>
        <begin position="8"/>
        <end position="135"/>
    </location>
</feature>
<dbReference type="InterPro" id="IPR049067">
    <property type="entry name" value="MreB-like_C"/>
</dbReference>
<keyword evidence="4" id="KW-1185">Reference proteome</keyword>
<evidence type="ECO:0000313" key="3">
    <source>
        <dbReference type="EMBL" id="SMP80162.1"/>
    </source>
</evidence>
<sequence length="343" mass="37076">MYDQTIVGLDVGRSAVKVAAFSNGQIFHLTFPSLVCLSIELSDENSIRAAELETVVVDGLKYFTGDTARLQGGAATSVGLSNDWTETPEYLALVLSAFKRLHCMGVTGLDSSYIVVGTPAALYGKQRDRLEELTRKAVPNADVKALSQPMGAYLSFFLAPNGVPVYERFKDAKGRKKSWAVIDVGHFTTDFLLMKEGVHIDRKSESCEGIFLAAEHLARILSAKGIDASPVDCEASLRTREIQHFGIKDVTEEVADAANFVVSKIMTKTNALLFAEAAKVDGILLAGGGAEIIHESLAKQWPHIMLLPDARMAVAEGFCRFGKAQLLKRAAAITVQQKVAVNG</sequence>
<protein>
    <submittedName>
        <fullName evidence="3">Plasmid segregation actin-type ATPase ParM</fullName>
    </submittedName>
</protein>
<dbReference type="SUPFAM" id="SSF53067">
    <property type="entry name" value="Actin-like ATPase domain"/>
    <property type="match status" value="2"/>
</dbReference>
<evidence type="ECO:0000259" key="2">
    <source>
        <dbReference type="Pfam" id="PF21522"/>
    </source>
</evidence>
<dbReference type="InterPro" id="IPR043129">
    <property type="entry name" value="ATPase_NBD"/>
</dbReference>
<accession>A0ABY1QT63</accession>
<reference evidence="3 4" key="1">
    <citation type="submission" date="2017-05" db="EMBL/GenBank/DDBJ databases">
        <authorList>
            <person name="Varghese N."/>
            <person name="Submissions S."/>
        </authorList>
    </citation>
    <scope>NUCLEOTIDE SEQUENCE [LARGE SCALE GENOMIC DNA]</scope>
    <source>
        <strain evidence="3 4">DSM 26001</strain>
    </source>
</reference>
<evidence type="ECO:0000259" key="1">
    <source>
        <dbReference type="Pfam" id="PF17989"/>
    </source>
</evidence>
<proteinExistence type="predicted"/>
<dbReference type="Proteomes" id="UP001158049">
    <property type="component" value="Unassembled WGS sequence"/>
</dbReference>